<feature type="transmembrane region" description="Helical" evidence="1">
    <location>
        <begin position="147"/>
        <end position="168"/>
    </location>
</feature>
<sequence length="271" mass="28487">MQLYVGILAAMLAFGVLARPLVETFAPGLSVIGIRVVVNWLFVALVVGLVAWLGWWRKVRLTAPIASGGRRYLLVLAALLLVPLGVTLALAPAPFAVPEFTILDGQPLSTAGVVVLVVVGFALGAAVSEELLYRGVVLRSFESRGRIPAALAASFLFGASHLSLLAVGVPLSEVLLVGVLSAVSGIGLAAIAFRMGTLWPLVGWHFLQNSFPAFLTAEAMAVFVPVNIAVVLGVAILGTWLLWTDRNIGVADDEEMLTDATPQPTGSSMRP</sequence>
<proteinExistence type="predicted"/>
<protein>
    <submittedName>
        <fullName evidence="3">Abortive infection protein</fullName>
    </submittedName>
</protein>
<evidence type="ECO:0000313" key="3">
    <source>
        <dbReference type="EMBL" id="EMA69989.1"/>
    </source>
</evidence>
<dbReference type="InterPro" id="IPR052710">
    <property type="entry name" value="CAAX_protease"/>
</dbReference>
<dbReference type="Pfam" id="PF02517">
    <property type="entry name" value="Rce1-like"/>
    <property type="match status" value="1"/>
</dbReference>
<feature type="transmembrane region" description="Helical" evidence="1">
    <location>
        <begin position="28"/>
        <end position="53"/>
    </location>
</feature>
<dbReference type="AlphaFoldDB" id="M0PK63"/>
<dbReference type="RefSeq" id="WP_008846901.1">
    <property type="nucleotide sequence ID" value="NZ_AOJH01000006.1"/>
</dbReference>
<evidence type="ECO:0000256" key="1">
    <source>
        <dbReference type="SAM" id="Phobius"/>
    </source>
</evidence>
<feature type="transmembrane region" description="Helical" evidence="1">
    <location>
        <begin position="73"/>
        <end position="96"/>
    </location>
</feature>
<dbReference type="GO" id="GO:0004175">
    <property type="term" value="F:endopeptidase activity"/>
    <property type="evidence" value="ECO:0007669"/>
    <property type="project" value="UniProtKB-ARBA"/>
</dbReference>
<keyword evidence="1" id="KW-0812">Transmembrane</keyword>
<dbReference type="Proteomes" id="UP000011546">
    <property type="component" value="Unassembled WGS sequence"/>
</dbReference>
<dbReference type="InterPro" id="IPR003675">
    <property type="entry name" value="Rce1/LyrA-like_dom"/>
</dbReference>
<keyword evidence="1" id="KW-0472">Membrane</keyword>
<reference evidence="3 4" key="1">
    <citation type="journal article" date="2014" name="PLoS Genet.">
        <title>Phylogenetically driven sequencing of extremely halophilic archaea reveals strategies for static and dynamic osmo-response.</title>
        <authorList>
            <person name="Becker E.A."/>
            <person name="Seitzer P.M."/>
            <person name="Tritt A."/>
            <person name="Larsen D."/>
            <person name="Krusor M."/>
            <person name="Yao A.I."/>
            <person name="Wu D."/>
            <person name="Madern D."/>
            <person name="Eisen J.A."/>
            <person name="Darling A.E."/>
            <person name="Facciotti M.T."/>
        </authorList>
    </citation>
    <scope>NUCLEOTIDE SEQUENCE [LARGE SCALE GENOMIC DNA]</scope>
    <source>
        <strain evidence="3 4">JCM 14978</strain>
    </source>
</reference>
<comment type="caution">
    <text evidence="3">The sequence shown here is derived from an EMBL/GenBank/DDBJ whole genome shotgun (WGS) entry which is preliminary data.</text>
</comment>
<dbReference type="PATRIC" id="fig|1230456.3.peg.103"/>
<evidence type="ECO:0000259" key="2">
    <source>
        <dbReference type="Pfam" id="PF02517"/>
    </source>
</evidence>
<dbReference type="GO" id="GO:0080120">
    <property type="term" value="P:CAAX-box protein maturation"/>
    <property type="evidence" value="ECO:0007669"/>
    <property type="project" value="UniProtKB-ARBA"/>
</dbReference>
<accession>M0PK63</accession>
<keyword evidence="4" id="KW-1185">Reference proteome</keyword>
<feature type="domain" description="CAAX prenyl protease 2/Lysostaphin resistance protein A-like" evidence="2">
    <location>
        <begin position="114"/>
        <end position="210"/>
    </location>
</feature>
<dbReference type="STRING" id="1230456.C468_00600"/>
<keyword evidence="1" id="KW-1133">Transmembrane helix</keyword>
<organism evidence="3 4">
    <name type="scientific">Halorubrum kocurii JCM 14978</name>
    <dbReference type="NCBI Taxonomy" id="1230456"/>
    <lineage>
        <taxon>Archaea</taxon>
        <taxon>Methanobacteriati</taxon>
        <taxon>Methanobacteriota</taxon>
        <taxon>Stenosarchaea group</taxon>
        <taxon>Halobacteria</taxon>
        <taxon>Halobacteriales</taxon>
        <taxon>Haloferacaceae</taxon>
        <taxon>Halorubrum</taxon>
    </lineage>
</organism>
<dbReference type="PANTHER" id="PTHR36435:SF1">
    <property type="entry name" value="CAAX AMINO TERMINAL PROTEASE FAMILY PROTEIN"/>
    <property type="match status" value="1"/>
</dbReference>
<dbReference type="OrthoDB" id="382247at2157"/>
<feature type="transmembrane region" description="Helical" evidence="1">
    <location>
        <begin position="108"/>
        <end position="127"/>
    </location>
</feature>
<name>M0PK63_9EURY</name>
<dbReference type="EMBL" id="AOJH01000006">
    <property type="protein sequence ID" value="EMA69989.1"/>
    <property type="molecule type" value="Genomic_DNA"/>
</dbReference>
<evidence type="ECO:0000313" key="4">
    <source>
        <dbReference type="Proteomes" id="UP000011546"/>
    </source>
</evidence>
<dbReference type="PANTHER" id="PTHR36435">
    <property type="entry name" value="SLR1288 PROTEIN"/>
    <property type="match status" value="1"/>
</dbReference>
<feature type="transmembrane region" description="Helical" evidence="1">
    <location>
        <begin position="214"/>
        <end position="243"/>
    </location>
</feature>
<gene>
    <name evidence="3" type="ORF">C468_00600</name>
</gene>